<evidence type="ECO:0008006" key="4">
    <source>
        <dbReference type="Google" id="ProtNLM"/>
    </source>
</evidence>
<proteinExistence type="predicted"/>
<comment type="caution">
    <text evidence="2">The sequence shown here is derived from an EMBL/GenBank/DDBJ whole genome shotgun (WGS) entry which is preliminary data.</text>
</comment>
<evidence type="ECO:0000313" key="3">
    <source>
        <dbReference type="Proteomes" id="UP000791080"/>
    </source>
</evidence>
<protein>
    <recommendedName>
        <fullName evidence="4">Transcriptional regulator</fullName>
    </recommendedName>
</protein>
<feature type="region of interest" description="Disordered" evidence="1">
    <location>
        <begin position="1"/>
        <end position="35"/>
    </location>
</feature>
<dbReference type="Gene3D" id="1.25.40.10">
    <property type="entry name" value="Tetratricopeptide repeat domain"/>
    <property type="match status" value="1"/>
</dbReference>
<name>A0ABT1JEK9_ACTCY</name>
<dbReference type="EMBL" id="AUBJ02000001">
    <property type="protein sequence ID" value="MCP2330206.1"/>
    <property type="molecule type" value="Genomic_DNA"/>
</dbReference>
<evidence type="ECO:0000313" key="2">
    <source>
        <dbReference type="EMBL" id="MCP2330206.1"/>
    </source>
</evidence>
<accession>A0ABT1JEK9</accession>
<evidence type="ECO:0000256" key="1">
    <source>
        <dbReference type="SAM" id="MobiDB-lite"/>
    </source>
</evidence>
<dbReference type="SUPFAM" id="SSF48452">
    <property type="entry name" value="TPR-like"/>
    <property type="match status" value="1"/>
</dbReference>
<dbReference type="InterPro" id="IPR011990">
    <property type="entry name" value="TPR-like_helical_dom_sf"/>
</dbReference>
<organism evidence="2 3">
    <name type="scientific">Actinoalloteichus caeruleus DSM 43889</name>
    <dbReference type="NCBI Taxonomy" id="1120930"/>
    <lineage>
        <taxon>Bacteria</taxon>
        <taxon>Bacillati</taxon>
        <taxon>Actinomycetota</taxon>
        <taxon>Actinomycetes</taxon>
        <taxon>Pseudonocardiales</taxon>
        <taxon>Pseudonocardiaceae</taxon>
        <taxon>Actinoalloteichus</taxon>
        <taxon>Actinoalloteichus cyanogriseus</taxon>
    </lineage>
</organism>
<reference evidence="2 3" key="1">
    <citation type="submission" date="2022-06" db="EMBL/GenBank/DDBJ databases">
        <title>Genomic Encyclopedia of Type Strains, Phase I: the one thousand microbial genomes (KMG-I) project.</title>
        <authorList>
            <person name="Kyrpides N."/>
        </authorList>
    </citation>
    <scope>NUCLEOTIDE SEQUENCE [LARGE SCALE GENOMIC DNA]</scope>
    <source>
        <strain evidence="2 3">DSM 43889</strain>
    </source>
</reference>
<gene>
    <name evidence="2" type="ORF">G443_000476</name>
</gene>
<keyword evidence="3" id="KW-1185">Reference proteome</keyword>
<dbReference type="Proteomes" id="UP000791080">
    <property type="component" value="Unassembled WGS sequence"/>
</dbReference>
<sequence>MSAMSDTGGPAERGDGPPVPAGHLGSLTVTVPPPRRIGRSEVEQVKLMTSTLATSENLYGGGMAGEAGAAHLRWASQLLDAQASTAVRAGIFEAVGNLAGVVAFSAFDVGNHDAATRCFRFGLWCAEQGGCWELRAATLADLARQAIYLGNVDEALSSIEFAQVRADRLTATARAMIGNVRARLLAVLGRDDEARAEVDRADAHFAERQPEADRPWLVYYDEAEHAGSSARALTSLALAANRPGEAADRLRTAIQLHSDVYRRSRAFSRARLATLHMAVGDPLEAALVGRRAVEDARMLHSRRMDEELATLVRACQRHRAIPEVAELVELLTHPTDD</sequence>